<keyword evidence="2" id="KW-1185">Reference proteome</keyword>
<sequence length="486" mass="53785">MFVFGGMLVKATWVHNLQPRIDDLQTFALPRHIMENTIPTRTAGCGPIEGSAGLELAALVSQIESHDEPQHSTHVGDDVSAAQAPGYDSPELPIEIWEQVFDALALDTRELHYKAVVKMWLSCMLVCRTWAASRCRLYRAFDAITLGKKKQVAKLAKIIRQKEFVGGVVRTVVLHRARLLGLFATMVAQKLPKVQKLEVHGAWPAESLHADATNVFLPLAAFTSITYLTLGHMEFPSALVFGRLACSLPNLSHLECTKVHFASRHYVPNQLHIRRKSISHLAVYGDGGDVMTFFAESTLATNLRHVILSWPSFGDLQRMLECSGASLSSLDVSFGFYVQSDAEVLETALSLRNNTSLESLSLNLFLNNADTLEYGWLYAVLSTISTKTLSRVSILLTNWTMGAVADGLDVALHSPVLDPVLCSRVDQLMCGSQFSNLATFTILCKVPSSLGNGVDEETRRCWQERVSLRFPRLAERAMLCVQIESL</sequence>
<dbReference type="SUPFAM" id="SSF52047">
    <property type="entry name" value="RNI-like"/>
    <property type="match status" value="1"/>
</dbReference>
<dbReference type="Proteomes" id="UP000006352">
    <property type="component" value="Unassembled WGS sequence"/>
</dbReference>
<protein>
    <recommendedName>
        <fullName evidence="3">F-box domain-containing protein</fullName>
    </recommendedName>
</protein>
<dbReference type="OrthoDB" id="2736594at2759"/>
<dbReference type="HOGENOM" id="CLU_036316_0_1_1"/>
<dbReference type="Gene3D" id="3.80.10.10">
    <property type="entry name" value="Ribonuclease Inhibitor"/>
    <property type="match status" value="1"/>
</dbReference>
<evidence type="ECO:0000313" key="1">
    <source>
        <dbReference type="EMBL" id="CCM06244.1"/>
    </source>
</evidence>
<dbReference type="AlphaFoldDB" id="J4H574"/>
<dbReference type="EMBL" id="HE797261">
    <property type="protein sequence ID" value="CCM06244.1"/>
    <property type="molecule type" value="Genomic_DNA"/>
</dbReference>
<proteinExistence type="predicted"/>
<name>J4H574_9APHY</name>
<dbReference type="InParanoid" id="J4H574"/>
<dbReference type="GeneID" id="24101144"/>
<reference evidence="1 2" key="1">
    <citation type="journal article" date="2012" name="Appl. Environ. Microbiol.">
        <title>Short-read sequencing for genomic analysis of the brown rot fungus Fibroporia radiculosa.</title>
        <authorList>
            <person name="Tang J.D."/>
            <person name="Perkins A.D."/>
            <person name="Sonstegard T.S."/>
            <person name="Schroeder S.G."/>
            <person name="Burgess S.C."/>
            <person name="Diehl S.V."/>
        </authorList>
    </citation>
    <scope>NUCLEOTIDE SEQUENCE [LARGE SCALE GENOMIC DNA]</scope>
    <source>
        <strain evidence="1 2">TFFH 294</strain>
    </source>
</reference>
<evidence type="ECO:0000313" key="2">
    <source>
        <dbReference type="Proteomes" id="UP000006352"/>
    </source>
</evidence>
<organism evidence="1 2">
    <name type="scientific">Fibroporia radiculosa</name>
    <dbReference type="NCBI Taxonomy" id="599839"/>
    <lineage>
        <taxon>Eukaryota</taxon>
        <taxon>Fungi</taxon>
        <taxon>Dikarya</taxon>
        <taxon>Basidiomycota</taxon>
        <taxon>Agaricomycotina</taxon>
        <taxon>Agaricomycetes</taxon>
        <taxon>Polyporales</taxon>
        <taxon>Fibroporiaceae</taxon>
        <taxon>Fibroporia</taxon>
    </lineage>
</organism>
<accession>J4H574</accession>
<dbReference type="InterPro" id="IPR032675">
    <property type="entry name" value="LRR_dom_sf"/>
</dbReference>
<evidence type="ECO:0008006" key="3">
    <source>
        <dbReference type="Google" id="ProtNLM"/>
    </source>
</evidence>
<dbReference type="RefSeq" id="XP_012185527.1">
    <property type="nucleotide sequence ID" value="XM_012330137.1"/>
</dbReference>
<gene>
    <name evidence="1" type="ORF">FIBRA_08493</name>
</gene>